<dbReference type="Proteomes" id="UP001328107">
    <property type="component" value="Unassembled WGS sequence"/>
</dbReference>
<evidence type="ECO:0000313" key="2">
    <source>
        <dbReference type="Proteomes" id="UP001328107"/>
    </source>
</evidence>
<evidence type="ECO:0000313" key="1">
    <source>
        <dbReference type="EMBL" id="GMR34460.1"/>
    </source>
</evidence>
<comment type="caution">
    <text evidence="1">The sequence shown here is derived from an EMBL/GenBank/DDBJ whole genome shotgun (WGS) entry which is preliminary data.</text>
</comment>
<dbReference type="AlphaFoldDB" id="A0AAN5C8C0"/>
<name>A0AAN5C8C0_9BILA</name>
<keyword evidence="2" id="KW-1185">Reference proteome</keyword>
<reference evidence="2" key="1">
    <citation type="submission" date="2022-10" db="EMBL/GenBank/DDBJ databases">
        <title>Genome assembly of Pristionchus species.</title>
        <authorList>
            <person name="Yoshida K."/>
            <person name="Sommer R.J."/>
        </authorList>
    </citation>
    <scope>NUCLEOTIDE SEQUENCE [LARGE SCALE GENOMIC DNA]</scope>
    <source>
        <strain evidence="2">RS5460</strain>
    </source>
</reference>
<dbReference type="EMBL" id="BTRK01000002">
    <property type="protein sequence ID" value="GMR34460.1"/>
    <property type="molecule type" value="Genomic_DNA"/>
</dbReference>
<feature type="non-terminal residue" evidence="1">
    <location>
        <position position="1"/>
    </location>
</feature>
<gene>
    <name evidence="1" type="ORF">PMAYCL1PPCAC_04655</name>
</gene>
<protein>
    <submittedName>
        <fullName evidence="1">Uncharacterized protein</fullName>
    </submittedName>
</protein>
<accession>A0AAN5C8C0</accession>
<organism evidence="1 2">
    <name type="scientific">Pristionchus mayeri</name>
    <dbReference type="NCBI Taxonomy" id="1317129"/>
    <lineage>
        <taxon>Eukaryota</taxon>
        <taxon>Metazoa</taxon>
        <taxon>Ecdysozoa</taxon>
        <taxon>Nematoda</taxon>
        <taxon>Chromadorea</taxon>
        <taxon>Rhabditida</taxon>
        <taxon>Rhabditina</taxon>
        <taxon>Diplogasteromorpha</taxon>
        <taxon>Diplogasteroidea</taxon>
        <taxon>Neodiplogasteridae</taxon>
        <taxon>Pristionchus</taxon>
    </lineage>
</organism>
<proteinExistence type="predicted"/>
<sequence>GNYQGPVEIPIDIGSYTCETGLDRCGTFFHVLQGPTDVAEFMKLQGGRILTPLWLFGTNGTVEGTTCMSQTDCQTLKASNGDKGCKTKQNCCCSTDDCADYNNSSFSMPLLTSLMMMLAIVMMKH</sequence>